<dbReference type="OrthoDB" id="5105959at2759"/>
<gene>
    <name evidence="3" type="ORF">B0J13DRAFT_611447</name>
</gene>
<evidence type="ECO:0000313" key="3">
    <source>
        <dbReference type="EMBL" id="KAH7127845.1"/>
    </source>
</evidence>
<feature type="compositionally biased region" description="Low complexity" evidence="1">
    <location>
        <begin position="69"/>
        <end position="114"/>
    </location>
</feature>
<dbReference type="Proteomes" id="UP000717696">
    <property type="component" value="Unassembled WGS sequence"/>
</dbReference>
<comment type="caution">
    <text evidence="3">The sequence shown here is derived from an EMBL/GenBank/DDBJ whole genome shotgun (WGS) entry which is preliminary data.</text>
</comment>
<keyword evidence="2" id="KW-0472">Membrane</keyword>
<feature type="compositionally biased region" description="Polar residues" evidence="1">
    <location>
        <begin position="162"/>
        <end position="171"/>
    </location>
</feature>
<sequence length="221" mass="23785">MDENSQRRERLRFSSFSIEKLSWNRKTSIDGCNMGGLSRARRKEPPPMLDLSIRDVDNGQATPTLRPVTSIPRTSTPKTSTSSLLSPSTSTSGASRTPTLSPSSPSTPTRTLVQTTTRVVTTKLESPTATIFITIAPVPQTITVNPLQTVTTQPDPNDNAEQESSVAQPGQGITFTSHTGVVLLAVLGSIAGLSLVVIAFVIVWRKRRQRTSTRDAASKLG</sequence>
<evidence type="ECO:0000256" key="2">
    <source>
        <dbReference type="SAM" id="Phobius"/>
    </source>
</evidence>
<evidence type="ECO:0000313" key="4">
    <source>
        <dbReference type="Proteomes" id="UP000717696"/>
    </source>
</evidence>
<protein>
    <submittedName>
        <fullName evidence="3">Uncharacterized protein</fullName>
    </submittedName>
</protein>
<proteinExistence type="predicted"/>
<feature type="region of interest" description="Disordered" evidence="1">
    <location>
        <begin position="149"/>
        <end position="171"/>
    </location>
</feature>
<evidence type="ECO:0000256" key="1">
    <source>
        <dbReference type="SAM" id="MobiDB-lite"/>
    </source>
</evidence>
<organism evidence="3 4">
    <name type="scientific">Dactylonectria estremocensis</name>
    <dbReference type="NCBI Taxonomy" id="1079267"/>
    <lineage>
        <taxon>Eukaryota</taxon>
        <taxon>Fungi</taxon>
        <taxon>Dikarya</taxon>
        <taxon>Ascomycota</taxon>
        <taxon>Pezizomycotina</taxon>
        <taxon>Sordariomycetes</taxon>
        <taxon>Hypocreomycetidae</taxon>
        <taxon>Hypocreales</taxon>
        <taxon>Nectriaceae</taxon>
        <taxon>Dactylonectria</taxon>
    </lineage>
</organism>
<keyword evidence="4" id="KW-1185">Reference proteome</keyword>
<name>A0A9P9DWM1_9HYPO</name>
<keyword evidence="2" id="KW-1133">Transmembrane helix</keyword>
<reference evidence="3" key="1">
    <citation type="journal article" date="2021" name="Nat. Commun.">
        <title>Genetic determinants of endophytism in the Arabidopsis root mycobiome.</title>
        <authorList>
            <person name="Mesny F."/>
            <person name="Miyauchi S."/>
            <person name="Thiergart T."/>
            <person name="Pickel B."/>
            <person name="Atanasova L."/>
            <person name="Karlsson M."/>
            <person name="Huettel B."/>
            <person name="Barry K.W."/>
            <person name="Haridas S."/>
            <person name="Chen C."/>
            <person name="Bauer D."/>
            <person name="Andreopoulos W."/>
            <person name="Pangilinan J."/>
            <person name="LaButti K."/>
            <person name="Riley R."/>
            <person name="Lipzen A."/>
            <person name="Clum A."/>
            <person name="Drula E."/>
            <person name="Henrissat B."/>
            <person name="Kohler A."/>
            <person name="Grigoriev I.V."/>
            <person name="Martin F.M."/>
            <person name="Hacquard S."/>
        </authorList>
    </citation>
    <scope>NUCLEOTIDE SEQUENCE</scope>
    <source>
        <strain evidence="3">MPI-CAGE-AT-0021</strain>
    </source>
</reference>
<feature type="region of interest" description="Disordered" evidence="1">
    <location>
        <begin position="27"/>
        <end position="114"/>
    </location>
</feature>
<dbReference type="AlphaFoldDB" id="A0A9P9DWM1"/>
<dbReference type="EMBL" id="JAGMUU010000022">
    <property type="protein sequence ID" value="KAH7127845.1"/>
    <property type="molecule type" value="Genomic_DNA"/>
</dbReference>
<accession>A0A9P9DWM1</accession>
<feature type="transmembrane region" description="Helical" evidence="2">
    <location>
        <begin position="181"/>
        <end position="204"/>
    </location>
</feature>
<keyword evidence="2" id="KW-0812">Transmembrane</keyword>